<evidence type="ECO:0000256" key="3">
    <source>
        <dbReference type="ARBA" id="ARBA00023015"/>
    </source>
</evidence>
<dbReference type="SUPFAM" id="SSF55804">
    <property type="entry name" value="Phoshotransferase/anion transport protein"/>
    <property type="match status" value="1"/>
</dbReference>
<accession>A0A7Z0PFI4</accession>
<dbReference type="SUPFAM" id="SSF63520">
    <property type="entry name" value="PTS-regulatory domain, PRD"/>
    <property type="match status" value="1"/>
</dbReference>
<dbReference type="Proteomes" id="UP000526184">
    <property type="component" value="Unassembled WGS sequence"/>
</dbReference>
<gene>
    <name evidence="9" type="ORF">HP397_03260</name>
</gene>
<dbReference type="Gene3D" id="1.10.10.10">
    <property type="entry name" value="Winged helix-like DNA-binding domain superfamily/Winged helix DNA-binding domain"/>
    <property type="match status" value="1"/>
</dbReference>
<dbReference type="GO" id="GO:0009401">
    <property type="term" value="P:phosphoenolpyruvate-dependent sugar phosphotransferase system"/>
    <property type="evidence" value="ECO:0007669"/>
    <property type="project" value="InterPro"/>
</dbReference>
<keyword evidence="2" id="KW-0677">Repeat</keyword>
<evidence type="ECO:0000256" key="2">
    <source>
        <dbReference type="ARBA" id="ARBA00022737"/>
    </source>
</evidence>
<evidence type="ECO:0000256" key="4">
    <source>
        <dbReference type="ARBA" id="ARBA00023159"/>
    </source>
</evidence>
<dbReference type="PANTHER" id="PTHR30185">
    <property type="entry name" value="CRYPTIC BETA-GLUCOSIDE BGL OPERON ANTITERMINATOR"/>
    <property type="match status" value="1"/>
</dbReference>
<dbReference type="PROSITE" id="PS51372">
    <property type="entry name" value="PRD_2"/>
    <property type="match status" value="1"/>
</dbReference>
<dbReference type="InterPro" id="IPR036634">
    <property type="entry name" value="PRD_sf"/>
</dbReference>
<name>A0A7Z0PFI4_9FUSO</name>
<reference evidence="9 10" key="1">
    <citation type="submission" date="2020-05" db="EMBL/GenBank/DDBJ databases">
        <title>Streptobacillus felis strain LHL191014123.</title>
        <authorList>
            <person name="Fawzy A."/>
            <person name="Rau J."/>
            <person name="Risse K."/>
            <person name="Schauerte N."/>
            <person name="Geiger C."/>
            <person name="Blom J."/>
            <person name="Imirzalioglu C."/>
            <person name="Falgenhauer J."/>
            <person name="Bach A."/>
            <person name="Herden C."/>
            <person name="Eisenberg T."/>
        </authorList>
    </citation>
    <scope>NUCLEOTIDE SEQUENCE [LARGE SCALE GENOMIC DNA]</scope>
    <source>
        <strain evidence="9 10">LHL191014123</strain>
    </source>
</reference>
<protein>
    <submittedName>
        <fullName evidence="9">PTS sugar transporter subunit IIA</fullName>
    </submittedName>
</protein>
<dbReference type="GO" id="GO:0006355">
    <property type="term" value="P:regulation of DNA-templated transcription"/>
    <property type="evidence" value="ECO:0007669"/>
    <property type="project" value="InterPro"/>
</dbReference>
<dbReference type="PROSITE" id="PS51094">
    <property type="entry name" value="PTS_EIIA_TYPE_2"/>
    <property type="match status" value="1"/>
</dbReference>
<dbReference type="Pfam" id="PF00359">
    <property type="entry name" value="PTS_EIIA_2"/>
    <property type="match status" value="1"/>
</dbReference>
<dbReference type="InterPro" id="IPR036388">
    <property type="entry name" value="WH-like_DNA-bd_sf"/>
</dbReference>
<dbReference type="Gene3D" id="3.40.930.10">
    <property type="entry name" value="Mannitol-specific EII, Chain A"/>
    <property type="match status" value="1"/>
</dbReference>
<dbReference type="Pfam" id="PF00874">
    <property type="entry name" value="PRD"/>
    <property type="match status" value="1"/>
</dbReference>
<feature type="domain" description="PTS EIIA type-2" evidence="6">
    <location>
        <begin position="527"/>
        <end position="667"/>
    </location>
</feature>
<dbReference type="InterPro" id="IPR002178">
    <property type="entry name" value="PTS_EIIA_type-2_dom"/>
</dbReference>
<dbReference type="EMBL" id="JABMKT010000013">
    <property type="protein sequence ID" value="NYV27841.1"/>
    <property type="molecule type" value="Genomic_DNA"/>
</dbReference>
<evidence type="ECO:0000259" key="6">
    <source>
        <dbReference type="PROSITE" id="PS51094"/>
    </source>
</evidence>
<evidence type="ECO:0000259" key="8">
    <source>
        <dbReference type="PROSITE" id="PS51372"/>
    </source>
</evidence>
<proteinExistence type="predicted"/>
<dbReference type="InterPro" id="IPR013011">
    <property type="entry name" value="PTS_EIIB_2"/>
</dbReference>
<evidence type="ECO:0000259" key="7">
    <source>
        <dbReference type="PROSITE" id="PS51099"/>
    </source>
</evidence>
<dbReference type="PROSITE" id="PS51099">
    <property type="entry name" value="PTS_EIIB_TYPE_2"/>
    <property type="match status" value="1"/>
</dbReference>
<keyword evidence="10" id="KW-1185">Reference proteome</keyword>
<keyword evidence="9" id="KW-0813">Transport</keyword>
<organism evidence="9 10">
    <name type="scientific">Streptobacillus felis</name>
    <dbReference type="NCBI Taxonomy" id="1384509"/>
    <lineage>
        <taxon>Bacteria</taxon>
        <taxon>Fusobacteriati</taxon>
        <taxon>Fusobacteriota</taxon>
        <taxon>Fusobacteriia</taxon>
        <taxon>Fusobacteriales</taxon>
        <taxon>Leptotrichiaceae</taxon>
        <taxon>Streptobacillus</taxon>
    </lineage>
</organism>
<dbReference type="InterPro" id="IPR050661">
    <property type="entry name" value="BglG_antiterminators"/>
</dbReference>
<keyword evidence="5" id="KW-0804">Transcription</keyword>
<dbReference type="InterPro" id="IPR036095">
    <property type="entry name" value="PTS_EIIB-like_sf"/>
</dbReference>
<evidence type="ECO:0000256" key="1">
    <source>
        <dbReference type="ARBA" id="ARBA00022679"/>
    </source>
</evidence>
<keyword evidence="9" id="KW-0762">Sugar transport</keyword>
<dbReference type="GO" id="GO:0008982">
    <property type="term" value="F:protein-N(PI)-phosphohistidine-sugar phosphotransferase activity"/>
    <property type="evidence" value="ECO:0007669"/>
    <property type="project" value="InterPro"/>
</dbReference>
<keyword evidence="3" id="KW-0805">Transcription regulation</keyword>
<dbReference type="RefSeq" id="WP_180135867.1">
    <property type="nucleotide sequence ID" value="NZ_JABMKT010000013.1"/>
</dbReference>
<feature type="domain" description="PTS EIIB type-2" evidence="7">
    <location>
        <begin position="392"/>
        <end position="481"/>
    </location>
</feature>
<dbReference type="Gene3D" id="1.10.1790.10">
    <property type="entry name" value="PRD domain"/>
    <property type="match status" value="1"/>
</dbReference>
<dbReference type="SUPFAM" id="SSF52794">
    <property type="entry name" value="PTS system IIB component-like"/>
    <property type="match status" value="1"/>
</dbReference>
<dbReference type="Gene3D" id="3.40.50.2300">
    <property type="match status" value="1"/>
</dbReference>
<dbReference type="PANTHER" id="PTHR30185:SF18">
    <property type="entry name" value="TRANSCRIPTIONAL REGULATOR MTLR"/>
    <property type="match status" value="1"/>
</dbReference>
<evidence type="ECO:0000256" key="5">
    <source>
        <dbReference type="ARBA" id="ARBA00023163"/>
    </source>
</evidence>
<feature type="domain" description="PRD" evidence="8">
    <location>
        <begin position="286"/>
        <end position="386"/>
    </location>
</feature>
<dbReference type="InterPro" id="IPR007737">
    <property type="entry name" value="Mga_HTH"/>
</dbReference>
<evidence type="ECO:0000313" key="10">
    <source>
        <dbReference type="Proteomes" id="UP000526184"/>
    </source>
</evidence>
<dbReference type="InterPro" id="IPR011608">
    <property type="entry name" value="PRD"/>
</dbReference>
<comment type="caution">
    <text evidence="9">The sequence shown here is derived from an EMBL/GenBank/DDBJ whole genome shotgun (WGS) entry which is preliminary data.</text>
</comment>
<dbReference type="AlphaFoldDB" id="A0A7Z0PFI4"/>
<dbReference type="InterPro" id="IPR016152">
    <property type="entry name" value="PTrfase/Anion_transptr"/>
</dbReference>
<keyword evidence="4" id="KW-0010">Activator</keyword>
<keyword evidence="1" id="KW-0808">Transferase</keyword>
<dbReference type="CDD" id="cd05568">
    <property type="entry name" value="PTS_IIB_bgl_like"/>
    <property type="match status" value="1"/>
</dbReference>
<dbReference type="Pfam" id="PF05043">
    <property type="entry name" value="Mga"/>
    <property type="match status" value="1"/>
</dbReference>
<evidence type="ECO:0000313" key="9">
    <source>
        <dbReference type="EMBL" id="NYV27841.1"/>
    </source>
</evidence>
<sequence length="672" mass="79890">MIGDRNFRILELLKYGKNNIVEIAENLEISERMLRYDIEVLNQVFKYYTSTEIIEIKNANLTLLLNNYEEKLSLIPFKEYVFNSFERQAYITLDIFLENNKFKLQELSYKYDISKTTLRNVIKDINLEIDKYNLKIDVDSNKGYMIYGRESKIRFYLINKLRSLKNSKFNIYFFNNLREKLLKYSKTIDLESAKEIVRNFSEDIKLTDEAFDIISYYLYISENRNIGKNKLIDSEIDNKSFIQKTEEFKKISKYFKNKNLYELDMMMLTDLYLGLYNYNEEKSFYINWIEMEDIVNDIIKKLNENFEKDFSKDKIFREELLHHIKPAIYRMKKKITLGESISEEVIKEYGDIYNKTEKSLGLRWDKDEISFVTMMVKRALDRIEKSTNKELIKILVVCGLGYSSSKLIVENLEENFEVDIIDVIPYNQLNSYEKIDEVDLIVTTLDILSERNEIIKVNAIFKSEDVEKLAKYGLPRRNIKISESKLLEFIKLNQGNNEELIKENIRKTFGPWIYMDIEEKKVKRIYDFLTPENIKLNVEVDNIEEALKVAVELMVKNSIVEKNYYNNLKKQIDKYGKYIQIGDMTILPHGELNKDVKKTGFVLITLKNSVNFYNEEIRIIIVLASRDKDEHLDAILDINKCLRKFGFEDEIIKIKENKEIPTFLKSMLEGEK</sequence>